<sequence length="189" mass="20013">MFNSIMVKTEAGQAALKDRHACPALTGRLRTLLLQVDGHKTGGQLNDMAESLGAPVGSVGKLVELGLIEASTTAELELVAADILTETSDSHTAPATATVAKPAPPKAVAIPDTISPEEEATVATVRGLLKSVASEYLGLSGLFFTRKLEKSTRLEELRPLVEELRKAIAKARNKVHADLAVDDIVKLLQ</sequence>
<evidence type="ECO:0000313" key="2">
    <source>
        <dbReference type="Proteomes" id="UP001172778"/>
    </source>
</evidence>
<protein>
    <submittedName>
        <fullName evidence="1">Uncharacterized protein</fullName>
    </submittedName>
</protein>
<name>A0ABT7E074_9NEIS</name>
<proteinExistence type="predicted"/>
<dbReference type="EMBL" id="JARRAF010000023">
    <property type="protein sequence ID" value="MDK2125705.1"/>
    <property type="molecule type" value="Genomic_DNA"/>
</dbReference>
<organism evidence="1 2">
    <name type="scientific">Parachitinimonas caeni</name>
    <dbReference type="NCBI Taxonomy" id="3031301"/>
    <lineage>
        <taxon>Bacteria</taxon>
        <taxon>Pseudomonadati</taxon>
        <taxon>Pseudomonadota</taxon>
        <taxon>Betaproteobacteria</taxon>
        <taxon>Neisseriales</taxon>
        <taxon>Chitinibacteraceae</taxon>
        <taxon>Parachitinimonas</taxon>
    </lineage>
</organism>
<keyword evidence="2" id="KW-1185">Reference proteome</keyword>
<reference evidence="1" key="1">
    <citation type="submission" date="2023-03" db="EMBL/GenBank/DDBJ databases">
        <title>Chitinimonas shenzhenensis gen. nov., sp. nov., a novel member of family Burkholderiaceae isolated from activated sludge collected in Shen Zhen, China.</title>
        <authorList>
            <person name="Wang X."/>
        </authorList>
    </citation>
    <scope>NUCLEOTIDE SEQUENCE</scope>
    <source>
        <strain evidence="1">DQS-5</strain>
    </source>
</reference>
<comment type="caution">
    <text evidence="1">The sequence shown here is derived from an EMBL/GenBank/DDBJ whole genome shotgun (WGS) entry which is preliminary data.</text>
</comment>
<evidence type="ECO:0000313" key="1">
    <source>
        <dbReference type="EMBL" id="MDK2125705.1"/>
    </source>
</evidence>
<gene>
    <name evidence="1" type="ORF">PZA18_16750</name>
</gene>
<dbReference type="Proteomes" id="UP001172778">
    <property type="component" value="Unassembled WGS sequence"/>
</dbReference>
<dbReference type="RefSeq" id="WP_284102017.1">
    <property type="nucleotide sequence ID" value="NZ_JARRAF010000023.1"/>
</dbReference>
<accession>A0ABT7E074</accession>